<evidence type="ECO:0000256" key="2">
    <source>
        <dbReference type="ARBA" id="ARBA00007550"/>
    </source>
</evidence>
<evidence type="ECO:0000256" key="1">
    <source>
        <dbReference type="ARBA" id="ARBA00004613"/>
    </source>
</evidence>
<evidence type="ECO:0000256" key="7">
    <source>
        <dbReference type="ARBA" id="ARBA00023022"/>
    </source>
</evidence>
<feature type="domain" description="Attacin C-terminal" evidence="9">
    <location>
        <begin position="55"/>
        <end position="164"/>
    </location>
</feature>
<protein>
    <submittedName>
        <fullName evidence="10">Uncharacterized protein LOC114348054</fullName>
    </submittedName>
</protein>
<evidence type="ECO:0000313" key="10">
    <source>
        <dbReference type="RefSeq" id="XP_028154483.1"/>
    </source>
</evidence>
<keyword evidence="3" id="KW-0964">Secreted</keyword>
<evidence type="ECO:0000256" key="8">
    <source>
        <dbReference type="SAM" id="SignalP"/>
    </source>
</evidence>
<dbReference type="InParanoid" id="A0A6P7H9Z9"/>
<evidence type="ECO:0000256" key="6">
    <source>
        <dbReference type="ARBA" id="ARBA00022859"/>
    </source>
</evidence>
<dbReference type="Pfam" id="PF03769">
    <property type="entry name" value="Attacin_C"/>
    <property type="match status" value="1"/>
</dbReference>
<keyword evidence="4" id="KW-0929">Antimicrobial</keyword>
<accession>A0A6P7H9Z9</accession>
<proteinExistence type="inferred from homology"/>
<dbReference type="GO" id="GO:0042742">
    <property type="term" value="P:defense response to bacterium"/>
    <property type="evidence" value="ECO:0007669"/>
    <property type="project" value="UniProtKB-KW"/>
</dbReference>
<reference evidence="10" key="1">
    <citation type="submission" date="2025-08" db="UniProtKB">
        <authorList>
            <consortium name="RefSeq"/>
        </authorList>
    </citation>
    <scope>IDENTIFICATION</scope>
    <source>
        <tissue evidence="10">Whole insect</tissue>
    </source>
</reference>
<name>A0A6P7H9Z9_DIAVI</name>
<evidence type="ECO:0000256" key="5">
    <source>
        <dbReference type="ARBA" id="ARBA00022588"/>
    </source>
</evidence>
<evidence type="ECO:0000256" key="4">
    <source>
        <dbReference type="ARBA" id="ARBA00022529"/>
    </source>
</evidence>
<dbReference type="RefSeq" id="XP_028154483.1">
    <property type="nucleotide sequence ID" value="XM_028298682.1"/>
</dbReference>
<dbReference type="GO" id="GO:0045087">
    <property type="term" value="P:innate immune response"/>
    <property type="evidence" value="ECO:0007669"/>
    <property type="project" value="UniProtKB-KW"/>
</dbReference>
<dbReference type="InterPro" id="IPR005521">
    <property type="entry name" value="Attacin_C"/>
</dbReference>
<evidence type="ECO:0000259" key="9">
    <source>
        <dbReference type="Pfam" id="PF03769"/>
    </source>
</evidence>
<gene>
    <name evidence="10" type="primary">LOC114348054</name>
</gene>
<dbReference type="AlphaFoldDB" id="A0A6P7H9Z9"/>
<sequence length="164" mass="17451">MKQVIVSLCCLIVATAAIPIESFVDEDGQQYVLVPLQRQRRDLTWGANQNGYSLGQKGTIYSSGNHQFDGSYGASKAWGSHGIKPDSFGGRVDYTHSTSGSNAFVGANRTPGWGTDVAAGGRYNIVQGKNWNVGATGQYGRHFGGPIGTGKPGYSAFLNVNGRF</sequence>
<comment type="subcellular location">
    <subcellularLocation>
        <location evidence="1">Secreted</location>
    </subcellularLocation>
</comment>
<keyword evidence="5" id="KW-0399">Innate immunity</keyword>
<evidence type="ECO:0000256" key="3">
    <source>
        <dbReference type="ARBA" id="ARBA00022525"/>
    </source>
</evidence>
<feature type="chain" id="PRO_5028275140" evidence="8">
    <location>
        <begin position="18"/>
        <end position="164"/>
    </location>
</feature>
<dbReference type="GO" id="GO:0005576">
    <property type="term" value="C:extracellular region"/>
    <property type="evidence" value="ECO:0007669"/>
    <property type="project" value="UniProtKB-SubCell"/>
</dbReference>
<keyword evidence="6" id="KW-0391">Immunity</keyword>
<keyword evidence="8" id="KW-0732">Signal</keyword>
<comment type="similarity">
    <text evidence="2">Belongs to the attacin/sarcotoxin-2 family.</text>
</comment>
<keyword evidence="7" id="KW-0044">Antibiotic</keyword>
<feature type="signal peptide" evidence="8">
    <location>
        <begin position="1"/>
        <end position="17"/>
    </location>
</feature>
<organism evidence="10">
    <name type="scientific">Diabrotica virgifera virgifera</name>
    <name type="common">western corn rootworm</name>
    <dbReference type="NCBI Taxonomy" id="50390"/>
    <lineage>
        <taxon>Eukaryota</taxon>
        <taxon>Metazoa</taxon>
        <taxon>Ecdysozoa</taxon>
        <taxon>Arthropoda</taxon>
        <taxon>Hexapoda</taxon>
        <taxon>Insecta</taxon>
        <taxon>Pterygota</taxon>
        <taxon>Neoptera</taxon>
        <taxon>Endopterygota</taxon>
        <taxon>Coleoptera</taxon>
        <taxon>Polyphaga</taxon>
        <taxon>Cucujiformia</taxon>
        <taxon>Chrysomeloidea</taxon>
        <taxon>Chrysomelidae</taxon>
        <taxon>Galerucinae</taxon>
        <taxon>Diabroticina</taxon>
        <taxon>Diabroticites</taxon>
        <taxon>Diabrotica</taxon>
    </lineage>
</organism>